<reference evidence="3" key="2">
    <citation type="submission" date="2024-04" db="EMBL/GenBank/DDBJ databases">
        <authorList>
            <person name="Chen Y."/>
            <person name="Shah S."/>
            <person name="Dougan E. K."/>
            <person name="Thang M."/>
            <person name="Chan C."/>
        </authorList>
    </citation>
    <scope>NUCLEOTIDE SEQUENCE [LARGE SCALE GENOMIC DNA]</scope>
</reference>
<dbReference type="SUPFAM" id="SSF47323">
    <property type="entry name" value="Anticodon-binding domain of a subclass of class I aminoacyl-tRNA synthetases"/>
    <property type="match status" value="4"/>
</dbReference>
<reference evidence="2" key="1">
    <citation type="submission" date="2022-10" db="EMBL/GenBank/DDBJ databases">
        <authorList>
            <person name="Chen Y."/>
            <person name="Dougan E. K."/>
            <person name="Chan C."/>
            <person name="Rhodes N."/>
            <person name="Thang M."/>
        </authorList>
    </citation>
    <scope>NUCLEOTIDE SEQUENCE</scope>
</reference>
<evidence type="ECO:0000313" key="2">
    <source>
        <dbReference type="EMBL" id="CAI3990016.1"/>
    </source>
</evidence>
<proteinExistence type="predicted"/>
<dbReference type="GO" id="GO:0005524">
    <property type="term" value="F:ATP binding"/>
    <property type="evidence" value="ECO:0007669"/>
    <property type="project" value="InterPro"/>
</dbReference>
<evidence type="ECO:0000259" key="1">
    <source>
        <dbReference type="Pfam" id="PF23493"/>
    </source>
</evidence>
<dbReference type="GO" id="GO:0004812">
    <property type="term" value="F:aminoacyl-tRNA ligase activity"/>
    <property type="evidence" value="ECO:0007669"/>
    <property type="project" value="InterPro"/>
</dbReference>
<dbReference type="EMBL" id="CAMXCT030001432">
    <property type="protein sequence ID" value="CAL4777328.1"/>
    <property type="molecule type" value="Genomic_DNA"/>
</dbReference>
<dbReference type="OrthoDB" id="438179at2759"/>
<sequence length="398" mass="44720">MNARARSRSPRQTQLSSKEIAQLIFAREQARLAKDWSQADNLRSQLHDGGVQLYDKTRLWKCSDGRSGRIPTFDEVEAGQVEPVYEDAKEEVDGSKEEIQSLVLQREQARGSKDFQQADAIRSQLQDLGVELLDKEKLWKCPSRGMQGIITGYRSNELSDVEVHTLVMQREKARMGNDYDLSDMIRDELKSRGVTIEDKQKVWNCTDGRRGAVPSWAQITGEVQPDVRPVPAMPRPGIIPQAPMVRQPARPSIEDELVSLAVAAARHPDTATRALQALRQVFAGGAIAPMAVAQPVLGLPAAPRIQKAPSSRPEGLPDFNKAMQAIRRIKDGHRVSDEEIEWLVATRERFRMTKDYANSDELRKALLSVGIELLEKEKRWTFEDGRSGNIPLWSNIAQ</sequence>
<name>A0A9P1CEL2_9DINO</name>
<protein>
    <submittedName>
        <fullName evidence="4">Cysteine--tRNA ligase</fullName>
    </submittedName>
</protein>
<dbReference type="InterPro" id="IPR056411">
    <property type="entry name" value="CysS_C"/>
</dbReference>
<dbReference type="Pfam" id="PF23493">
    <property type="entry name" value="CysS_C"/>
    <property type="match status" value="1"/>
</dbReference>
<gene>
    <name evidence="2" type="ORF">C1SCF055_LOCUS17038</name>
</gene>
<dbReference type="Proteomes" id="UP001152797">
    <property type="component" value="Unassembled WGS sequence"/>
</dbReference>
<dbReference type="GO" id="GO:0006418">
    <property type="term" value="P:tRNA aminoacylation for protein translation"/>
    <property type="evidence" value="ECO:0007669"/>
    <property type="project" value="InterPro"/>
</dbReference>
<accession>A0A9P1CEL2</accession>
<dbReference type="AlphaFoldDB" id="A0A9P1CEL2"/>
<evidence type="ECO:0000313" key="3">
    <source>
        <dbReference type="EMBL" id="CAL1143391.1"/>
    </source>
</evidence>
<keyword evidence="4" id="KW-0436">Ligase</keyword>
<feature type="domain" description="Cysteinyl-tRNA ligase anticodon binding" evidence="1">
    <location>
        <begin position="96"/>
        <end position="131"/>
    </location>
</feature>
<evidence type="ECO:0000313" key="5">
    <source>
        <dbReference type="Proteomes" id="UP001152797"/>
    </source>
</evidence>
<dbReference type="EMBL" id="CAMXCT010001432">
    <property type="protein sequence ID" value="CAI3990016.1"/>
    <property type="molecule type" value="Genomic_DNA"/>
</dbReference>
<organism evidence="2">
    <name type="scientific">Cladocopium goreaui</name>
    <dbReference type="NCBI Taxonomy" id="2562237"/>
    <lineage>
        <taxon>Eukaryota</taxon>
        <taxon>Sar</taxon>
        <taxon>Alveolata</taxon>
        <taxon>Dinophyceae</taxon>
        <taxon>Suessiales</taxon>
        <taxon>Symbiodiniaceae</taxon>
        <taxon>Cladocopium</taxon>
    </lineage>
</organism>
<dbReference type="InterPro" id="IPR024909">
    <property type="entry name" value="Cys-tRNA/MSH_ligase"/>
</dbReference>
<dbReference type="InterPro" id="IPR009080">
    <property type="entry name" value="tRNAsynth_Ia_anticodon-bd"/>
</dbReference>
<comment type="caution">
    <text evidence="2">The sequence shown here is derived from an EMBL/GenBank/DDBJ whole genome shotgun (WGS) entry which is preliminary data.</text>
</comment>
<dbReference type="Gene3D" id="1.20.120.1910">
    <property type="entry name" value="Cysteine-tRNA ligase, C-terminal anti-codon recognition domain"/>
    <property type="match status" value="4"/>
</dbReference>
<dbReference type="EMBL" id="CAMXCT020001432">
    <property type="protein sequence ID" value="CAL1143391.1"/>
    <property type="molecule type" value="Genomic_DNA"/>
</dbReference>
<keyword evidence="5" id="KW-1185">Reference proteome</keyword>
<evidence type="ECO:0000313" key="4">
    <source>
        <dbReference type="EMBL" id="CAL4777328.1"/>
    </source>
</evidence>
<dbReference type="PANTHER" id="PTHR10890">
    <property type="entry name" value="CYSTEINYL-TRNA SYNTHETASE"/>
    <property type="match status" value="1"/>
</dbReference>